<proteinExistence type="inferred from homology"/>
<evidence type="ECO:0000256" key="3">
    <source>
        <dbReference type="SAM" id="SignalP"/>
    </source>
</evidence>
<dbReference type="PANTHER" id="PTHR43540">
    <property type="entry name" value="PEROXYUREIDOACRYLATE/UREIDOACRYLATE AMIDOHYDROLASE-RELATED"/>
    <property type="match status" value="1"/>
</dbReference>
<dbReference type="EMBL" id="HBHJ01017278">
    <property type="protein sequence ID" value="CAD9690443.1"/>
    <property type="molecule type" value="Transcribed_RNA"/>
</dbReference>
<evidence type="ECO:0000256" key="1">
    <source>
        <dbReference type="ARBA" id="ARBA00006336"/>
    </source>
</evidence>
<keyword evidence="2" id="KW-0378">Hydrolase</keyword>
<dbReference type="SUPFAM" id="SSF52499">
    <property type="entry name" value="Isochorismatase-like hydrolases"/>
    <property type="match status" value="1"/>
</dbReference>
<dbReference type="InterPro" id="IPR036380">
    <property type="entry name" value="Isochorismatase-like_sf"/>
</dbReference>
<dbReference type="AlphaFoldDB" id="A0A7S2S5T8"/>
<protein>
    <recommendedName>
        <fullName evidence="4">Isochorismatase-like domain-containing protein</fullName>
    </recommendedName>
</protein>
<keyword evidence="3" id="KW-0732">Signal</keyword>
<feature type="signal peptide" evidence="3">
    <location>
        <begin position="1"/>
        <end position="19"/>
    </location>
</feature>
<name>A0A7S2S5T8_9STRA</name>
<dbReference type="InterPro" id="IPR000868">
    <property type="entry name" value="Isochorismatase-like_dom"/>
</dbReference>
<gene>
    <name evidence="5" type="ORF">RMAR1173_LOCUS11438</name>
</gene>
<accession>A0A7S2S5T8</accession>
<dbReference type="CDD" id="cd00431">
    <property type="entry name" value="cysteine_hydrolases"/>
    <property type="match status" value="1"/>
</dbReference>
<dbReference type="InterPro" id="IPR050272">
    <property type="entry name" value="Isochorismatase-like_hydrls"/>
</dbReference>
<evidence type="ECO:0000313" key="5">
    <source>
        <dbReference type="EMBL" id="CAD9690443.1"/>
    </source>
</evidence>
<dbReference type="GO" id="GO:0016787">
    <property type="term" value="F:hydrolase activity"/>
    <property type="evidence" value="ECO:0007669"/>
    <property type="project" value="UniProtKB-KW"/>
</dbReference>
<dbReference type="PANTHER" id="PTHR43540:SF1">
    <property type="entry name" value="ISOCHORISMATASE HYDROLASE"/>
    <property type="match status" value="1"/>
</dbReference>
<evidence type="ECO:0000259" key="4">
    <source>
        <dbReference type="Pfam" id="PF00857"/>
    </source>
</evidence>
<dbReference type="Pfam" id="PF00857">
    <property type="entry name" value="Isochorismatase"/>
    <property type="match status" value="1"/>
</dbReference>
<evidence type="ECO:0000256" key="2">
    <source>
        <dbReference type="ARBA" id="ARBA00022801"/>
    </source>
</evidence>
<feature type="domain" description="Isochorismatase-like" evidence="4">
    <location>
        <begin position="61"/>
        <end position="241"/>
    </location>
</feature>
<sequence>MASTRIWAARFSSAALVVAVPALSGAAQAPHQHVSASGEASLNPRRWEREAPLSRDGKGVAVLVVDMQNFCCHEHGPVVRDLAPEARAHVLQRLRSEVLPNQLQLLKALSDSHGDIVFTTIESLTMDGRDRSLDYKISGFNVPRGSWGGKILQALDPEKWDSMLLTKTSSSPFVSTSIAYVLRNLGVRQLIIVGGLTDQCVDSAVRDACDEGFLVTLVPDACYSHSHARHNNALDLVRGYCRMRTTKEVLEELSAQGPEK</sequence>
<reference evidence="5" key="1">
    <citation type="submission" date="2021-01" db="EMBL/GenBank/DDBJ databases">
        <authorList>
            <person name="Corre E."/>
            <person name="Pelletier E."/>
            <person name="Niang G."/>
            <person name="Scheremetjew M."/>
            <person name="Finn R."/>
            <person name="Kale V."/>
            <person name="Holt S."/>
            <person name="Cochrane G."/>
            <person name="Meng A."/>
            <person name="Brown T."/>
            <person name="Cohen L."/>
        </authorList>
    </citation>
    <scope>NUCLEOTIDE SEQUENCE</scope>
    <source>
        <strain evidence="5">CCMP1243</strain>
    </source>
</reference>
<feature type="chain" id="PRO_5030852150" description="Isochorismatase-like domain-containing protein" evidence="3">
    <location>
        <begin position="20"/>
        <end position="260"/>
    </location>
</feature>
<organism evidence="5">
    <name type="scientific">Rhizochromulina marina</name>
    <dbReference type="NCBI Taxonomy" id="1034831"/>
    <lineage>
        <taxon>Eukaryota</taxon>
        <taxon>Sar</taxon>
        <taxon>Stramenopiles</taxon>
        <taxon>Ochrophyta</taxon>
        <taxon>Dictyochophyceae</taxon>
        <taxon>Rhizochromulinales</taxon>
        <taxon>Rhizochromulina</taxon>
    </lineage>
</organism>
<comment type="similarity">
    <text evidence="1">Belongs to the isochorismatase family.</text>
</comment>
<dbReference type="Gene3D" id="3.40.50.850">
    <property type="entry name" value="Isochorismatase-like"/>
    <property type="match status" value="1"/>
</dbReference>